<evidence type="ECO:0000256" key="6">
    <source>
        <dbReference type="ARBA" id="ARBA00023136"/>
    </source>
</evidence>
<feature type="transmembrane region" description="Helical" evidence="8">
    <location>
        <begin position="294"/>
        <end position="314"/>
    </location>
</feature>
<dbReference type="RefSeq" id="WP_155342248.1">
    <property type="nucleotide sequence ID" value="NZ_BLAD01000151.1"/>
</dbReference>
<comment type="subcellular location">
    <subcellularLocation>
        <location evidence="1">Cell membrane</location>
        <topology evidence="1">Multi-pass membrane protein</topology>
    </subcellularLocation>
</comment>
<evidence type="ECO:0000313" key="9">
    <source>
        <dbReference type="EMBL" id="GES06337.1"/>
    </source>
</evidence>
<keyword evidence="5 8" id="KW-1133">Transmembrane helix</keyword>
<evidence type="ECO:0000256" key="1">
    <source>
        <dbReference type="ARBA" id="ARBA00004651"/>
    </source>
</evidence>
<sequence length="474" mass="49674">MVRSPALTPAAVRRRIPAPARTAVLLATLVAVLAATVRQDLFSTAPAELFGWYAAAWALFAAAAWSLRGTPARQAAALVLAGGIAVAATGLLAPPRTSTDSYRYAWDGRVQAAGNSPYDHTPADPALTALRDPWLFPTGAACREPGRSPLPTGGCTRLNRPAVHTIYPPVAEAYFLLVHTLSPPGARHKPLQLGGALLSICVTIALLRRRPGHVTSCAAYWAWCPAVPLEAVNNAHADVLGVLLTVLAFLLIRRRRALGGALLGAGIAVKLLPAVTLPGALSGVLSRDRWFRDTLTVAGPAAAVVALAYLPYLLTSRASVFGYLSGYVREEGYDDASARERYALVRLIVPDAWALPVVAALLLVVTLLVLRHGDPDQPWRGALLVTGTAFLLLTPGYSWYALLLVALVALDGRWEWLGVPLAGAAKYLTAGTALGGVTGTIGYGLAALAVLGGYCLRSGPGQLAVPLPAGHHVS</sequence>
<gene>
    <name evidence="9" type="ORF">Acor_84060</name>
</gene>
<evidence type="ECO:0000256" key="5">
    <source>
        <dbReference type="ARBA" id="ARBA00022989"/>
    </source>
</evidence>
<keyword evidence="4 8" id="KW-0812">Transmembrane</keyword>
<evidence type="ECO:0000256" key="3">
    <source>
        <dbReference type="ARBA" id="ARBA00022679"/>
    </source>
</evidence>
<feature type="transmembrane region" description="Helical" evidence="8">
    <location>
        <begin position="49"/>
        <end position="68"/>
    </location>
</feature>
<dbReference type="EMBL" id="BLAD01000151">
    <property type="protein sequence ID" value="GES06337.1"/>
    <property type="molecule type" value="Genomic_DNA"/>
</dbReference>
<keyword evidence="10" id="KW-1185">Reference proteome</keyword>
<feature type="transmembrane region" description="Helical" evidence="8">
    <location>
        <begin position="430"/>
        <end position="456"/>
    </location>
</feature>
<comment type="caution">
    <text evidence="9">The sequence shown here is derived from an EMBL/GenBank/DDBJ whole genome shotgun (WGS) entry which is preliminary data.</text>
</comment>
<keyword evidence="6 8" id="KW-0472">Membrane</keyword>
<accession>A0A5M3WBB5</accession>
<feature type="transmembrane region" description="Helical" evidence="8">
    <location>
        <begin position="235"/>
        <end position="252"/>
    </location>
</feature>
<feature type="transmembrane region" description="Helical" evidence="8">
    <location>
        <begin position="382"/>
        <end position="410"/>
    </location>
</feature>
<keyword evidence="2" id="KW-1003">Cell membrane</keyword>
<name>A0A5M3WBB5_9ACTN</name>
<evidence type="ECO:0000256" key="8">
    <source>
        <dbReference type="SAM" id="Phobius"/>
    </source>
</evidence>
<feature type="transmembrane region" description="Helical" evidence="8">
    <location>
        <begin position="352"/>
        <end position="370"/>
    </location>
</feature>
<dbReference type="InterPro" id="IPR018584">
    <property type="entry name" value="GT87"/>
</dbReference>
<comment type="similarity">
    <text evidence="7">Belongs to the glycosyltransferase 87 family.</text>
</comment>
<dbReference type="GO" id="GO:0005886">
    <property type="term" value="C:plasma membrane"/>
    <property type="evidence" value="ECO:0007669"/>
    <property type="project" value="UniProtKB-SubCell"/>
</dbReference>
<evidence type="ECO:0000256" key="7">
    <source>
        <dbReference type="ARBA" id="ARBA00024033"/>
    </source>
</evidence>
<proteinExistence type="inferred from homology"/>
<dbReference type="GO" id="GO:0016758">
    <property type="term" value="F:hexosyltransferase activity"/>
    <property type="evidence" value="ECO:0007669"/>
    <property type="project" value="InterPro"/>
</dbReference>
<keyword evidence="3" id="KW-0808">Transferase</keyword>
<evidence type="ECO:0000256" key="2">
    <source>
        <dbReference type="ARBA" id="ARBA00022475"/>
    </source>
</evidence>
<reference evidence="9 10" key="1">
    <citation type="submission" date="2019-10" db="EMBL/GenBank/DDBJ databases">
        <title>Whole genome shotgun sequence of Acrocarpospora corrugata NBRC 13972.</title>
        <authorList>
            <person name="Ichikawa N."/>
            <person name="Kimura A."/>
            <person name="Kitahashi Y."/>
            <person name="Komaki H."/>
            <person name="Oguchi A."/>
        </authorList>
    </citation>
    <scope>NUCLEOTIDE SEQUENCE [LARGE SCALE GENOMIC DNA]</scope>
    <source>
        <strain evidence="9 10">NBRC 13972</strain>
    </source>
</reference>
<protein>
    <recommendedName>
        <fullName evidence="11">DUF2029 domain-containing protein</fullName>
    </recommendedName>
</protein>
<feature type="transmembrane region" description="Helical" evidence="8">
    <location>
        <begin position="258"/>
        <end position="282"/>
    </location>
</feature>
<dbReference type="Proteomes" id="UP000334990">
    <property type="component" value="Unassembled WGS sequence"/>
</dbReference>
<dbReference type="OrthoDB" id="3362857at2"/>
<feature type="transmembrane region" description="Helical" evidence="8">
    <location>
        <begin position="75"/>
        <end position="93"/>
    </location>
</feature>
<dbReference type="Pfam" id="PF09594">
    <property type="entry name" value="GT87"/>
    <property type="match status" value="1"/>
</dbReference>
<evidence type="ECO:0000256" key="4">
    <source>
        <dbReference type="ARBA" id="ARBA00022692"/>
    </source>
</evidence>
<evidence type="ECO:0008006" key="11">
    <source>
        <dbReference type="Google" id="ProtNLM"/>
    </source>
</evidence>
<organism evidence="9 10">
    <name type="scientific">Acrocarpospora corrugata</name>
    <dbReference type="NCBI Taxonomy" id="35763"/>
    <lineage>
        <taxon>Bacteria</taxon>
        <taxon>Bacillati</taxon>
        <taxon>Actinomycetota</taxon>
        <taxon>Actinomycetes</taxon>
        <taxon>Streptosporangiales</taxon>
        <taxon>Streptosporangiaceae</taxon>
        <taxon>Acrocarpospora</taxon>
    </lineage>
</organism>
<dbReference type="AlphaFoldDB" id="A0A5M3WBB5"/>
<evidence type="ECO:0000313" key="10">
    <source>
        <dbReference type="Proteomes" id="UP000334990"/>
    </source>
</evidence>